<dbReference type="PROSITE" id="PS00028">
    <property type="entry name" value="ZINC_FINGER_C2H2_1"/>
    <property type="match status" value="3"/>
</dbReference>
<feature type="domain" description="C2H2-type" evidence="10">
    <location>
        <begin position="166"/>
        <end position="190"/>
    </location>
</feature>
<dbReference type="WBParaSite" id="EN70_10506">
    <property type="protein sequence ID" value="EN70_10506"/>
    <property type="gene ID" value="EN70_10506"/>
</dbReference>
<feature type="chain" id="PRO_5009309825" evidence="9">
    <location>
        <begin position="19"/>
        <end position="221"/>
    </location>
</feature>
<dbReference type="PANTHER" id="PTHR46179">
    <property type="entry name" value="ZINC FINGER PROTEIN"/>
    <property type="match status" value="1"/>
</dbReference>
<evidence type="ECO:0000256" key="8">
    <source>
        <dbReference type="PROSITE-ProRule" id="PRU00042"/>
    </source>
</evidence>
<dbReference type="Gene3D" id="3.30.160.60">
    <property type="entry name" value="Classic Zinc Finger"/>
    <property type="match status" value="2"/>
</dbReference>
<dbReference type="PROSITE" id="PS50157">
    <property type="entry name" value="ZINC_FINGER_C2H2_2"/>
    <property type="match status" value="2"/>
</dbReference>
<keyword evidence="11" id="KW-1185">Reference proteome</keyword>
<sequence length="221" mass="25728">MAYIIWFNLLLCIASVQNIPDVKKYGCPHADCNATMQDKDEYDKHFQTHDEPFRYQCKPPGCGKEFHKSYSFSRQKKSCQHKPRGQQNYSGNEYFLGNFIIIRNNLDLALAASNTNAYYSEWGSTNGQLTETSIGQKHKCHYCTATIQMGKEYSKHLQTHKEQGLYKCTWPTCGKKYRTAMALRQHYEKHQPKLLCEICGSFFSYMRALQKHKKRCHGVRG</sequence>
<protein>
    <submittedName>
        <fullName evidence="12">C2H2-type domain-containing protein</fullName>
    </submittedName>
</protein>
<dbReference type="GO" id="GO:0006357">
    <property type="term" value="P:regulation of transcription by RNA polymerase II"/>
    <property type="evidence" value="ECO:0007669"/>
    <property type="project" value="TreeGrafter"/>
</dbReference>
<dbReference type="InterPro" id="IPR036236">
    <property type="entry name" value="Znf_C2H2_sf"/>
</dbReference>
<evidence type="ECO:0000256" key="3">
    <source>
        <dbReference type="ARBA" id="ARBA00022771"/>
    </source>
</evidence>
<organism evidence="11 12">
    <name type="scientific">Loa loa</name>
    <name type="common">Eye worm</name>
    <name type="synonym">Filaria loa</name>
    <dbReference type="NCBI Taxonomy" id="7209"/>
    <lineage>
        <taxon>Eukaryota</taxon>
        <taxon>Metazoa</taxon>
        <taxon>Ecdysozoa</taxon>
        <taxon>Nematoda</taxon>
        <taxon>Chromadorea</taxon>
        <taxon>Rhabditida</taxon>
        <taxon>Spirurina</taxon>
        <taxon>Spiruromorpha</taxon>
        <taxon>Filarioidea</taxon>
        <taxon>Onchocercidae</taxon>
        <taxon>Loa</taxon>
    </lineage>
</organism>
<comment type="subcellular location">
    <subcellularLocation>
        <location evidence="1">Nucleus</location>
    </subcellularLocation>
</comment>
<keyword evidence="6" id="KW-0804">Transcription</keyword>
<keyword evidence="2" id="KW-0479">Metal-binding</keyword>
<keyword evidence="5" id="KW-0805">Transcription regulation</keyword>
<evidence type="ECO:0000256" key="9">
    <source>
        <dbReference type="SAM" id="SignalP"/>
    </source>
</evidence>
<dbReference type="InterPro" id="IPR013087">
    <property type="entry name" value="Znf_C2H2_type"/>
</dbReference>
<dbReference type="GO" id="GO:0005634">
    <property type="term" value="C:nucleus"/>
    <property type="evidence" value="ECO:0007669"/>
    <property type="project" value="UniProtKB-SubCell"/>
</dbReference>
<feature type="domain" description="C2H2-type" evidence="10">
    <location>
        <begin position="194"/>
        <end position="217"/>
    </location>
</feature>
<evidence type="ECO:0000256" key="5">
    <source>
        <dbReference type="ARBA" id="ARBA00023015"/>
    </source>
</evidence>
<evidence type="ECO:0000256" key="4">
    <source>
        <dbReference type="ARBA" id="ARBA00022833"/>
    </source>
</evidence>
<evidence type="ECO:0000313" key="11">
    <source>
        <dbReference type="Proteomes" id="UP000095285"/>
    </source>
</evidence>
<keyword evidence="9" id="KW-0732">Signal</keyword>
<keyword evidence="7" id="KW-0539">Nucleus</keyword>
<feature type="signal peptide" evidence="9">
    <location>
        <begin position="1"/>
        <end position="18"/>
    </location>
</feature>
<evidence type="ECO:0000256" key="1">
    <source>
        <dbReference type="ARBA" id="ARBA00004123"/>
    </source>
</evidence>
<evidence type="ECO:0000256" key="7">
    <source>
        <dbReference type="ARBA" id="ARBA00023242"/>
    </source>
</evidence>
<dbReference type="SMART" id="SM00355">
    <property type="entry name" value="ZnF_C2H2"/>
    <property type="match status" value="5"/>
</dbReference>
<dbReference type="PANTHER" id="PTHR46179:SF13">
    <property type="entry name" value="C2H2-TYPE DOMAIN-CONTAINING PROTEIN"/>
    <property type="match status" value="1"/>
</dbReference>
<evidence type="ECO:0000256" key="2">
    <source>
        <dbReference type="ARBA" id="ARBA00022723"/>
    </source>
</evidence>
<dbReference type="InterPro" id="IPR051061">
    <property type="entry name" value="Zinc_finger_trans_reg"/>
</dbReference>
<proteinExistence type="predicted"/>
<dbReference type="Proteomes" id="UP000095285">
    <property type="component" value="Unassembled WGS sequence"/>
</dbReference>
<dbReference type="Pfam" id="PF00096">
    <property type="entry name" value="zf-C2H2"/>
    <property type="match status" value="1"/>
</dbReference>
<reference evidence="11" key="1">
    <citation type="submission" date="2012-04" db="EMBL/GenBank/DDBJ databases">
        <title>The Genome Sequence of Loa loa.</title>
        <authorList>
            <consortium name="The Broad Institute Genome Sequencing Platform"/>
            <consortium name="Broad Institute Genome Sequencing Center for Infectious Disease"/>
            <person name="Nutman T.B."/>
            <person name="Fink D.L."/>
            <person name="Russ C."/>
            <person name="Young S."/>
            <person name="Zeng Q."/>
            <person name="Gargeya S."/>
            <person name="Alvarado L."/>
            <person name="Berlin A."/>
            <person name="Chapman S.B."/>
            <person name="Chen Z."/>
            <person name="Freedman E."/>
            <person name="Gellesch M."/>
            <person name="Goldberg J."/>
            <person name="Griggs A."/>
            <person name="Gujja S."/>
            <person name="Heilman E.R."/>
            <person name="Heiman D."/>
            <person name="Howarth C."/>
            <person name="Mehta T."/>
            <person name="Neiman D."/>
            <person name="Pearson M."/>
            <person name="Roberts A."/>
            <person name="Saif S."/>
            <person name="Shea T."/>
            <person name="Shenoy N."/>
            <person name="Sisk P."/>
            <person name="Stolte C."/>
            <person name="Sykes S."/>
            <person name="White J."/>
            <person name="Yandava C."/>
            <person name="Haas B."/>
            <person name="Henn M.R."/>
            <person name="Nusbaum C."/>
            <person name="Birren B."/>
        </authorList>
    </citation>
    <scope>NUCLEOTIDE SEQUENCE [LARGE SCALE GENOMIC DNA]</scope>
</reference>
<dbReference type="AlphaFoldDB" id="A0A1I7V6T2"/>
<reference evidence="12" key="2">
    <citation type="submission" date="2016-11" db="UniProtKB">
        <authorList>
            <consortium name="WormBaseParasite"/>
        </authorList>
    </citation>
    <scope>IDENTIFICATION</scope>
</reference>
<keyword evidence="3 8" id="KW-0863">Zinc-finger</keyword>
<keyword evidence="4" id="KW-0862">Zinc</keyword>
<evidence type="ECO:0000256" key="6">
    <source>
        <dbReference type="ARBA" id="ARBA00023163"/>
    </source>
</evidence>
<name>A0A1I7V6T2_LOALO</name>
<accession>A0A1I7V6T2</accession>
<evidence type="ECO:0000313" key="12">
    <source>
        <dbReference type="WBParaSite" id="EN70_10506"/>
    </source>
</evidence>
<dbReference type="GO" id="GO:0008270">
    <property type="term" value="F:zinc ion binding"/>
    <property type="evidence" value="ECO:0007669"/>
    <property type="project" value="UniProtKB-KW"/>
</dbReference>
<evidence type="ECO:0000259" key="10">
    <source>
        <dbReference type="PROSITE" id="PS50157"/>
    </source>
</evidence>
<dbReference type="SUPFAM" id="SSF57667">
    <property type="entry name" value="beta-beta-alpha zinc fingers"/>
    <property type="match status" value="1"/>
</dbReference>